<dbReference type="InterPro" id="IPR002893">
    <property type="entry name" value="Znf_MYND"/>
</dbReference>
<feature type="compositionally biased region" description="Acidic residues" evidence="5">
    <location>
        <begin position="533"/>
        <end position="563"/>
    </location>
</feature>
<dbReference type="HOGENOM" id="CLU_421557_0_0_1"/>
<gene>
    <name evidence="7" type="ORF">PILCRDRAFT_820073</name>
</gene>
<dbReference type="Pfam" id="PF01753">
    <property type="entry name" value="zf-MYND"/>
    <property type="match status" value="1"/>
</dbReference>
<reference evidence="7 8" key="1">
    <citation type="submission" date="2014-04" db="EMBL/GenBank/DDBJ databases">
        <authorList>
            <consortium name="DOE Joint Genome Institute"/>
            <person name="Kuo A."/>
            <person name="Tarkka M."/>
            <person name="Buscot F."/>
            <person name="Kohler A."/>
            <person name="Nagy L.G."/>
            <person name="Floudas D."/>
            <person name="Copeland A."/>
            <person name="Barry K.W."/>
            <person name="Cichocki N."/>
            <person name="Veneault-Fourrey C."/>
            <person name="LaButti K."/>
            <person name="Lindquist E.A."/>
            <person name="Lipzen A."/>
            <person name="Lundell T."/>
            <person name="Morin E."/>
            <person name="Murat C."/>
            <person name="Sun H."/>
            <person name="Tunlid A."/>
            <person name="Henrissat B."/>
            <person name="Grigoriev I.V."/>
            <person name="Hibbett D.S."/>
            <person name="Martin F."/>
            <person name="Nordberg H.P."/>
            <person name="Cantor M.N."/>
            <person name="Hua S.X."/>
        </authorList>
    </citation>
    <scope>NUCLEOTIDE SEQUENCE [LARGE SCALE GENOMIC DNA]</scope>
    <source>
        <strain evidence="7 8">F 1598</strain>
    </source>
</reference>
<keyword evidence="1" id="KW-0479">Metal-binding</keyword>
<evidence type="ECO:0000256" key="4">
    <source>
        <dbReference type="PROSITE-ProRule" id="PRU00134"/>
    </source>
</evidence>
<evidence type="ECO:0000256" key="3">
    <source>
        <dbReference type="ARBA" id="ARBA00022833"/>
    </source>
</evidence>
<sequence length="650" mass="73525">MHRHGKVHELYDRGIGKVVFTLLKTSDKNECSRQLFRLWIEKILPNAPAEELAAQKMLETAQVILHGIGIATSDVLLNGDLTTVPDVITLWPSLWNWIQFLHAAHTELRTGSDPTFDIAAARQRYGAVVRALMSFTGFSSELLHTIAETPGYISMVTSLWIEEVRDPHRHFGFTVSNLIAPLVSECAHWTDRIIAICGGKPIDVVTLCLEHITANLQSTEPDYMSLRPDLVIFLSGSEDPGASLHRAFASSSKSIPVITEVMSRLVSWSEPFAKVQTAQLELCAMMLSFSITLGGFDRVIEAMKGDMLPVLVKSSPFFGPLTGSRCIFSILLRHALPAYFVHRPILSLAERTFRKIESLDLESRIIHGKSFAKCWSKFRELAELWMKTKRDIKSRPQSRFICGNPECGQLEYYEGEFMRCSGCGLQYYCRKICQKQHWKRNHRQLCKDVQERHRAIKPVAIQNSDLKFLSNVLASDFLKHGNHIDTIKEEFLKANANFETDPHLFIIFDYTAVPLKLSIKALTPLAFSHTRDEDESAYDEDEDGSNDDDQEGNYEPYTDETDGEFNQNALDVYDEGISEEWHGALRDGGEAMVAVRVIVPREEVPQVMTALLRPVELEVCPTDNEHALGDDRISGKEKEKWVGVCWIHST</sequence>
<keyword evidence="3" id="KW-0862">Zinc</keyword>
<feature type="domain" description="MYND-type" evidence="6">
    <location>
        <begin position="404"/>
        <end position="446"/>
    </location>
</feature>
<accession>A0A0C3BZK2</accession>
<dbReference type="Gene3D" id="6.10.140.2220">
    <property type="match status" value="1"/>
</dbReference>
<evidence type="ECO:0000256" key="2">
    <source>
        <dbReference type="ARBA" id="ARBA00022771"/>
    </source>
</evidence>
<feature type="region of interest" description="Disordered" evidence="5">
    <location>
        <begin position="530"/>
        <end position="565"/>
    </location>
</feature>
<evidence type="ECO:0000256" key="1">
    <source>
        <dbReference type="ARBA" id="ARBA00022723"/>
    </source>
</evidence>
<dbReference type="AlphaFoldDB" id="A0A0C3BZK2"/>
<reference evidence="8" key="2">
    <citation type="submission" date="2015-01" db="EMBL/GenBank/DDBJ databases">
        <title>Evolutionary Origins and Diversification of the Mycorrhizal Mutualists.</title>
        <authorList>
            <consortium name="DOE Joint Genome Institute"/>
            <consortium name="Mycorrhizal Genomics Consortium"/>
            <person name="Kohler A."/>
            <person name="Kuo A."/>
            <person name="Nagy L.G."/>
            <person name="Floudas D."/>
            <person name="Copeland A."/>
            <person name="Barry K.W."/>
            <person name="Cichocki N."/>
            <person name="Veneault-Fourrey C."/>
            <person name="LaButti K."/>
            <person name="Lindquist E.A."/>
            <person name="Lipzen A."/>
            <person name="Lundell T."/>
            <person name="Morin E."/>
            <person name="Murat C."/>
            <person name="Riley R."/>
            <person name="Ohm R."/>
            <person name="Sun H."/>
            <person name="Tunlid A."/>
            <person name="Henrissat B."/>
            <person name="Grigoriev I.V."/>
            <person name="Hibbett D.S."/>
            <person name="Martin F."/>
        </authorList>
    </citation>
    <scope>NUCLEOTIDE SEQUENCE [LARGE SCALE GENOMIC DNA]</scope>
    <source>
        <strain evidence="8">F 1598</strain>
    </source>
</reference>
<protein>
    <recommendedName>
        <fullName evidence="6">MYND-type domain-containing protein</fullName>
    </recommendedName>
</protein>
<evidence type="ECO:0000259" key="6">
    <source>
        <dbReference type="PROSITE" id="PS50865"/>
    </source>
</evidence>
<keyword evidence="2 4" id="KW-0863">Zinc-finger</keyword>
<organism evidence="7 8">
    <name type="scientific">Piloderma croceum (strain F 1598)</name>
    <dbReference type="NCBI Taxonomy" id="765440"/>
    <lineage>
        <taxon>Eukaryota</taxon>
        <taxon>Fungi</taxon>
        <taxon>Dikarya</taxon>
        <taxon>Basidiomycota</taxon>
        <taxon>Agaricomycotina</taxon>
        <taxon>Agaricomycetes</taxon>
        <taxon>Agaricomycetidae</taxon>
        <taxon>Atheliales</taxon>
        <taxon>Atheliaceae</taxon>
        <taxon>Piloderma</taxon>
    </lineage>
</organism>
<evidence type="ECO:0000313" key="7">
    <source>
        <dbReference type="EMBL" id="KIM82787.1"/>
    </source>
</evidence>
<keyword evidence="8" id="KW-1185">Reference proteome</keyword>
<dbReference type="EMBL" id="KN832993">
    <property type="protein sequence ID" value="KIM82787.1"/>
    <property type="molecule type" value="Genomic_DNA"/>
</dbReference>
<dbReference type="SUPFAM" id="SSF144232">
    <property type="entry name" value="HIT/MYND zinc finger-like"/>
    <property type="match status" value="1"/>
</dbReference>
<evidence type="ECO:0000256" key="5">
    <source>
        <dbReference type="SAM" id="MobiDB-lite"/>
    </source>
</evidence>
<dbReference type="OrthoDB" id="341421at2759"/>
<dbReference type="GO" id="GO:0008270">
    <property type="term" value="F:zinc ion binding"/>
    <property type="evidence" value="ECO:0007669"/>
    <property type="project" value="UniProtKB-KW"/>
</dbReference>
<proteinExistence type="predicted"/>
<name>A0A0C3BZK2_PILCF</name>
<dbReference type="PROSITE" id="PS50865">
    <property type="entry name" value="ZF_MYND_2"/>
    <property type="match status" value="1"/>
</dbReference>
<dbReference type="Proteomes" id="UP000054166">
    <property type="component" value="Unassembled WGS sequence"/>
</dbReference>
<dbReference type="InParanoid" id="A0A0C3BZK2"/>
<evidence type="ECO:0000313" key="8">
    <source>
        <dbReference type="Proteomes" id="UP000054166"/>
    </source>
</evidence>